<keyword evidence="3 5" id="KW-1133">Transmembrane helix</keyword>
<feature type="transmembrane region" description="Helical" evidence="5">
    <location>
        <begin position="361"/>
        <end position="379"/>
    </location>
</feature>
<feature type="transmembrane region" description="Helical" evidence="5">
    <location>
        <begin position="400"/>
        <end position="421"/>
    </location>
</feature>
<proteinExistence type="predicted"/>
<keyword evidence="8" id="KW-1185">Reference proteome</keyword>
<dbReference type="Proteomes" id="UP001432046">
    <property type="component" value="Chromosome"/>
</dbReference>
<name>A0ABZ2P276_9BRAD</name>
<dbReference type="PROSITE" id="PS00216">
    <property type="entry name" value="SUGAR_TRANSPORT_1"/>
    <property type="match status" value="1"/>
</dbReference>
<feature type="transmembrane region" description="Helical" evidence="5">
    <location>
        <begin position="47"/>
        <end position="69"/>
    </location>
</feature>
<evidence type="ECO:0000256" key="1">
    <source>
        <dbReference type="ARBA" id="ARBA00004141"/>
    </source>
</evidence>
<dbReference type="InterPro" id="IPR020846">
    <property type="entry name" value="MFS_dom"/>
</dbReference>
<dbReference type="InterPro" id="IPR011701">
    <property type="entry name" value="MFS"/>
</dbReference>
<reference evidence="7" key="1">
    <citation type="journal article" date="2021" name="Int. J. Syst. Evol. Microbiol.">
        <title>Bradyrhizobium septentrionale sp. nov. (sv. septentrionale) and Bradyrhizobium quebecense sp. nov. (sv. septentrionale) associated with legumes native to Canada possess rearranged symbiosis genes and numerous insertion sequences.</title>
        <authorList>
            <person name="Bromfield E.S.P."/>
            <person name="Cloutier S."/>
        </authorList>
    </citation>
    <scope>NUCLEOTIDE SEQUENCE</scope>
    <source>
        <strain evidence="7">5S5</strain>
    </source>
</reference>
<feature type="transmembrane region" description="Helical" evidence="5">
    <location>
        <begin position="107"/>
        <end position="129"/>
    </location>
</feature>
<feature type="transmembrane region" description="Helical" evidence="5">
    <location>
        <begin position="302"/>
        <end position="321"/>
    </location>
</feature>
<gene>
    <name evidence="7" type="ORF">WDK88_06890</name>
</gene>
<sequence>MHDRSSQVAPHRPSLITSVLGLGVFLIPFDVTAVVVALPGIAGDLGFAAAGAAWVIDAYSLALTGALLASGALADRFGRRCAMLAGNIVFLLGSIACGAATSGPLLLAARALQGIGAAFLITGAIALVAGAFPHQSQRARVFGTIGVISGVAMALGPTLGGLLAAWCGWRWIFLANIPFCLTLALAVPRLITETNEPGGRPLDPVGIVLLTLALGLAIDALLRHDASPIMRATGLIAGVATAFGFVRQQWRCLNPVLNPRVFATAPMIGVGASLTALQFGYWATLVYLPLFLSTGLHVSMEVAGVALLAATLPMLLVPLLGGRFVTRWGWRRFFMAALGVVASGDALLVVAALSADATMRSIATSAGMLTIGIGAALANPQLGNIALALAPPAQAGMASAMTMIVRQAGFAVSIAALGAMLKTTDMASAFAAPFILAAVGAIAGVVGAATLFPAAQTEMSESRAEQR</sequence>
<dbReference type="Gene3D" id="1.20.1720.10">
    <property type="entry name" value="Multidrug resistance protein D"/>
    <property type="match status" value="1"/>
</dbReference>
<feature type="domain" description="Major facilitator superfamily (MFS) profile" evidence="6">
    <location>
        <begin position="16"/>
        <end position="456"/>
    </location>
</feature>
<evidence type="ECO:0000313" key="8">
    <source>
        <dbReference type="Proteomes" id="UP001432046"/>
    </source>
</evidence>
<accession>A0ABZ2P276</accession>
<dbReference type="PANTHER" id="PTHR42718">
    <property type="entry name" value="MAJOR FACILITATOR SUPERFAMILY MULTIDRUG TRANSPORTER MFSC"/>
    <property type="match status" value="1"/>
</dbReference>
<evidence type="ECO:0000256" key="5">
    <source>
        <dbReference type="SAM" id="Phobius"/>
    </source>
</evidence>
<feature type="transmembrane region" description="Helical" evidence="5">
    <location>
        <begin position="333"/>
        <end position="355"/>
    </location>
</feature>
<dbReference type="PANTHER" id="PTHR42718:SF49">
    <property type="entry name" value="EXPORT PROTEIN"/>
    <property type="match status" value="1"/>
</dbReference>
<feature type="transmembrane region" description="Helical" evidence="5">
    <location>
        <begin position="20"/>
        <end position="41"/>
    </location>
</feature>
<evidence type="ECO:0000256" key="4">
    <source>
        <dbReference type="ARBA" id="ARBA00023136"/>
    </source>
</evidence>
<keyword evidence="2 5" id="KW-0812">Transmembrane</keyword>
<feature type="transmembrane region" description="Helical" evidence="5">
    <location>
        <begin position="81"/>
        <end position="101"/>
    </location>
</feature>
<evidence type="ECO:0000313" key="7">
    <source>
        <dbReference type="EMBL" id="WXC81345.1"/>
    </source>
</evidence>
<protein>
    <submittedName>
        <fullName evidence="7">MFS transporter</fullName>
    </submittedName>
</protein>
<evidence type="ECO:0000259" key="6">
    <source>
        <dbReference type="PROSITE" id="PS50850"/>
    </source>
</evidence>
<dbReference type="Pfam" id="PF07690">
    <property type="entry name" value="MFS_1"/>
    <property type="match status" value="1"/>
</dbReference>
<dbReference type="InterPro" id="IPR005829">
    <property type="entry name" value="Sugar_transporter_CS"/>
</dbReference>
<dbReference type="InterPro" id="IPR036259">
    <property type="entry name" value="MFS_trans_sf"/>
</dbReference>
<evidence type="ECO:0000256" key="2">
    <source>
        <dbReference type="ARBA" id="ARBA00022692"/>
    </source>
</evidence>
<dbReference type="SUPFAM" id="SSF103473">
    <property type="entry name" value="MFS general substrate transporter"/>
    <property type="match status" value="1"/>
</dbReference>
<dbReference type="CDD" id="cd17321">
    <property type="entry name" value="MFS_MMR_MDR_like"/>
    <property type="match status" value="1"/>
</dbReference>
<organism evidence="7 8">
    <name type="scientific">Bradyrhizobium septentrionale</name>
    <dbReference type="NCBI Taxonomy" id="1404411"/>
    <lineage>
        <taxon>Bacteria</taxon>
        <taxon>Pseudomonadati</taxon>
        <taxon>Pseudomonadota</taxon>
        <taxon>Alphaproteobacteria</taxon>
        <taxon>Hyphomicrobiales</taxon>
        <taxon>Nitrobacteraceae</taxon>
        <taxon>Bradyrhizobium</taxon>
    </lineage>
</organism>
<feature type="transmembrane region" description="Helical" evidence="5">
    <location>
        <begin position="228"/>
        <end position="246"/>
    </location>
</feature>
<feature type="transmembrane region" description="Helical" evidence="5">
    <location>
        <begin position="141"/>
        <end position="165"/>
    </location>
</feature>
<dbReference type="EMBL" id="CP147711">
    <property type="protein sequence ID" value="WXC81345.1"/>
    <property type="molecule type" value="Genomic_DNA"/>
</dbReference>
<feature type="transmembrane region" description="Helical" evidence="5">
    <location>
        <begin position="267"/>
        <end position="290"/>
    </location>
</feature>
<keyword evidence="4 5" id="KW-0472">Membrane</keyword>
<dbReference type="RefSeq" id="WP_338834210.1">
    <property type="nucleotide sequence ID" value="NZ_CP147711.1"/>
</dbReference>
<feature type="transmembrane region" description="Helical" evidence="5">
    <location>
        <begin position="204"/>
        <end position="222"/>
    </location>
</feature>
<feature type="transmembrane region" description="Helical" evidence="5">
    <location>
        <begin position="427"/>
        <end position="452"/>
    </location>
</feature>
<feature type="transmembrane region" description="Helical" evidence="5">
    <location>
        <begin position="171"/>
        <end position="192"/>
    </location>
</feature>
<dbReference type="PROSITE" id="PS50850">
    <property type="entry name" value="MFS"/>
    <property type="match status" value="1"/>
</dbReference>
<evidence type="ECO:0000256" key="3">
    <source>
        <dbReference type="ARBA" id="ARBA00022989"/>
    </source>
</evidence>
<reference evidence="7" key="2">
    <citation type="submission" date="2024-03" db="EMBL/GenBank/DDBJ databases">
        <authorList>
            <person name="Bromfield E.S.P."/>
            <person name="Cloutier S."/>
        </authorList>
    </citation>
    <scope>NUCLEOTIDE SEQUENCE</scope>
    <source>
        <strain evidence="7">5S5</strain>
    </source>
</reference>
<comment type="subcellular location">
    <subcellularLocation>
        <location evidence="1">Membrane</location>
        <topology evidence="1">Multi-pass membrane protein</topology>
    </subcellularLocation>
</comment>
<dbReference type="Gene3D" id="1.20.1250.20">
    <property type="entry name" value="MFS general substrate transporter like domains"/>
    <property type="match status" value="1"/>
</dbReference>